<dbReference type="Pfam" id="PF22725">
    <property type="entry name" value="GFO_IDH_MocA_C3"/>
    <property type="match status" value="1"/>
</dbReference>
<dbReference type="GO" id="GO:0000166">
    <property type="term" value="F:nucleotide binding"/>
    <property type="evidence" value="ECO:0007669"/>
    <property type="project" value="InterPro"/>
</dbReference>
<feature type="compositionally biased region" description="Low complexity" evidence="2">
    <location>
        <begin position="382"/>
        <end position="393"/>
    </location>
</feature>
<reference evidence="6" key="1">
    <citation type="submission" date="2016-10" db="EMBL/GenBank/DDBJ databases">
        <authorList>
            <person name="Varghese N."/>
            <person name="Submissions S."/>
        </authorList>
    </citation>
    <scope>NUCLEOTIDE SEQUENCE [LARGE SCALE GENOMIC DNA]</scope>
    <source>
        <strain evidence="6">RD 26</strain>
    </source>
</reference>
<gene>
    <name evidence="5" type="ORF">SAMN04487937_2433</name>
</gene>
<organism evidence="5 6">
    <name type="scientific">Halorubrum sodomense</name>
    <dbReference type="NCBI Taxonomy" id="35743"/>
    <lineage>
        <taxon>Archaea</taxon>
        <taxon>Methanobacteriati</taxon>
        <taxon>Methanobacteriota</taxon>
        <taxon>Stenosarchaea group</taxon>
        <taxon>Halobacteria</taxon>
        <taxon>Halobacteriales</taxon>
        <taxon>Haloferacaceae</taxon>
        <taxon>Halorubrum</taxon>
    </lineage>
</organism>
<proteinExistence type="predicted"/>
<dbReference type="STRING" id="35743.SAMN04487937_2433"/>
<evidence type="ECO:0000256" key="1">
    <source>
        <dbReference type="ARBA" id="ARBA00023002"/>
    </source>
</evidence>
<sequence>MVYDVAVIGTGPDPSDPDRDGYAMGYRHGRAYESNDDCELVACADIVLENGRAFAREFDLREGTVYEDYETMLDAVEPDLVSVCVPPGIHAAIVEDCAESGNVSAIHCEKPMADTWGDCKSMVRTCDRNRVQLTVNHQRRFGAPFRRAKELLDDGAIGSLTRIEFADETLFDAGIHQVDLSRYFTDGVDVEWVLAQVDYREENRWFGTPNATQALVQWRDADGTVGIATTGESAPEGACYLRLAGTDGAIELGVDGGPTLRYRTDGGTWQSVETDGENLHGLGFQGYLGAALRGVRARLPLVSTEVQKRPVFIERAIADAVEGLKTGSEPELSGRDALRSTEVVFAAWESARRRGRVDLPLEIEDNPLVAMIDTGWLGPAADRAASAADTPADGSDDGSAAER</sequence>
<keyword evidence="1" id="KW-0560">Oxidoreductase</keyword>
<dbReference type="InterPro" id="IPR036291">
    <property type="entry name" value="NAD(P)-bd_dom_sf"/>
</dbReference>
<dbReference type="InterPro" id="IPR000683">
    <property type="entry name" value="Gfo/Idh/MocA-like_OxRdtase_N"/>
</dbReference>
<dbReference type="PANTHER" id="PTHR43818:SF11">
    <property type="entry name" value="BCDNA.GH03377"/>
    <property type="match status" value="1"/>
</dbReference>
<protein>
    <submittedName>
        <fullName evidence="5">Predicted dehydrogenase</fullName>
    </submittedName>
</protein>
<dbReference type="EMBL" id="FOYN01000003">
    <property type="protein sequence ID" value="SFR49302.1"/>
    <property type="molecule type" value="Genomic_DNA"/>
</dbReference>
<feature type="region of interest" description="Disordered" evidence="2">
    <location>
        <begin position="382"/>
        <end position="403"/>
    </location>
</feature>
<dbReference type="Gene3D" id="3.30.360.10">
    <property type="entry name" value="Dihydrodipicolinate Reductase, domain 2"/>
    <property type="match status" value="1"/>
</dbReference>
<evidence type="ECO:0000259" key="3">
    <source>
        <dbReference type="Pfam" id="PF01408"/>
    </source>
</evidence>
<dbReference type="Gene3D" id="3.40.50.720">
    <property type="entry name" value="NAD(P)-binding Rossmann-like Domain"/>
    <property type="match status" value="1"/>
</dbReference>
<dbReference type="InterPro" id="IPR055170">
    <property type="entry name" value="GFO_IDH_MocA-like_dom"/>
</dbReference>
<dbReference type="Pfam" id="PF01408">
    <property type="entry name" value="GFO_IDH_MocA"/>
    <property type="match status" value="1"/>
</dbReference>
<dbReference type="Proteomes" id="UP000198932">
    <property type="component" value="Unassembled WGS sequence"/>
</dbReference>
<feature type="domain" description="Gfo/Idh/MocA-like oxidoreductase N-terminal" evidence="3">
    <location>
        <begin position="23"/>
        <end position="137"/>
    </location>
</feature>
<evidence type="ECO:0000259" key="4">
    <source>
        <dbReference type="Pfam" id="PF22725"/>
    </source>
</evidence>
<feature type="domain" description="GFO/IDH/MocA-like oxidoreductase" evidence="4">
    <location>
        <begin position="169"/>
        <end position="251"/>
    </location>
</feature>
<keyword evidence="6" id="KW-1185">Reference proteome</keyword>
<evidence type="ECO:0000256" key="2">
    <source>
        <dbReference type="SAM" id="MobiDB-lite"/>
    </source>
</evidence>
<dbReference type="OrthoDB" id="282474at2157"/>
<dbReference type="InterPro" id="IPR050463">
    <property type="entry name" value="Gfo/Idh/MocA_oxidrdct_glycsds"/>
</dbReference>
<dbReference type="PANTHER" id="PTHR43818">
    <property type="entry name" value="BCDNA.GH03377"/>
    <property type="match status" value="1"/>
</dbReference>
<dbReference type="SUPFAM" id="SSF55347">
    <property type="entry name" value="Glyceraldehyde-3-phosphate dehydrogenase-like, C-terminal domain"/>
    <property type="match status" value="1"/>
</dbReference>
<evidence type="ECO:0000313" key="5">
    <source>
        <dbReference type="EMBL" id="SFR49302.1"/>
    </source>
</evidence>
<dbReference type="RefSeq" id="WP_092922502.1">
    <property type="nucleotide sequence ID" value="NZ_FOYN01000003.1"/>
</dbReference>
<dbReference type="GO" id="GO:0016491">
    <property type="term" value="F:oxidoreductase activity"/>
    <property type="evidence" value="ECO:0007669"/>
    <property type="project" value="UniProtKB-KW"/>
</dbReference>
<evidence type="ECO:0000313" key="6">
    <source>
        <dbReference type="Proteomes" id="UP000198932"/>
    </source>
</evidence>
<dbReference type="SUPFAM" id="SSF51735">
    <property type="entry name" value="NAD(P)-binding Rossmann-fold domains"/>
    <property type="match status" value="1"/>
</dbReference>
<dbReference type="AlphaFoldDB" id="A0A1I6H4G0"/>
<accession>A0A1I6H4G0</accession>
<name>A0A1I6H4G0_HALSD</name>